<dbReference type="FunFam" id="3.40.630.30:FF:000064">
    <property type="entry name" value="GNAT family acetyltransferase"/>
    <property type="match status" value="1"/>
</dbReference>
<dbReference type="STRING" id="1658765.Msub_11779"/>
<dbReference type="Proteomes" id="UP000036102">
    <property type="component" value="Unassembled WGS sequence"/>
</dbReference>
<dbReference type="OrthoDB" id="9805924at2"/>
<evidence type="ECO:0000256" key="2">
    <source>
        <dbReference type="ARBA" id="ARBA00022679"/>
    </source>
</evidence>
<dbReference type="CDD" id="cd04301">
    <property type="entry name" value="NAT_SF"/>
    <property type="match status" value="1"/>
</dbReference>
<name>A0A0J7JCQ9_9GAMM</name>
<dbReference type="InterPro" id="IPR051016">
    <property type="entry name" value="Diverse_Substrate_AcTransf"/>
</dbReference>
<dbReference type="GO" id="GO:0008080">
    <property type="term" value="F:N-acetyltransferase activity"/>
    <property type="evidence" value="ECO:0007669"/>
    <property type="project" value="TreeGrafter"/>
</dbReference>
<evidence type="ECO:0000256" key="1">
    <source>
        <dbReference type="ARBA" id="ARBA00008694"/>
    </source>
</evidence>
<accession>A0A0J7JCQ9</accession>
<dbReference type="Pfam" id="PF00583">
    <property type="entry name" value="Acetyltransf_1"/>
    <property type="match status" value="1"/>
</dbReference>
<sequence length="159" mass="17912">MSVVIREANKDDSGLILRFVKELAKYQNSENEVLATESSIENSIFAKDSPTKAVICEKKGEPIGFAVYFFNYSTWLGRHGLYLEDVYVTRTERGTGAGKCILKYLAKIALDNQCGRLEWSVLEWNEIAIEFYKSLGAKPKSEWIGYQLTGPELLSLAES</sequence>
<dbReference type="PATRIC" id="fig|1658765.3.peg.1774"/>
<keyword evidence="3 5" id="KW-0012">Acyltransferase</keyword>
<evidence type="ECO:0000313" key="6">
    <source>
        <dbReference type="Proteomes" id="UP000036102"/>
    </source>
</evidence>
<proteinExistence type="inferred from homology"/>
<dbReference type="PANTHER" id="PTHR10545:SF29">
    <property type="entry name" value="GH14572P-RELATED"/>
    <property type="match status" value="1"/>
</dbReference>
<comment type="caution">
    <text evidence="5">The sequence shown here is derived from an EMBL/GenBank/DDBJ whole genome shotgun (WGS) entry which is preliminary data.</text>
</comment>
<dbReference type="PROSITE" id="PS51186">
    <property type="entry name" value="GNAT"/>
    <property type="match status" value="1"/>
</dbReference>
<keyword evidence="6" id="KW-1185">Reference proteome</keyword>
<comment type="similarity">
    <text evidence="1">Belongs to the acetyltransferase family.</text>
</comment>
<dbReference type="AlphaFoldDB" id="A0A0J7JCQ9"/>
<evidence type="ECO:0000256" key="3">
    <source>
        <dbReference type="ARBA" id="ARBA00023315"/>
    </source>
</evidence>
<feature type="domain" description="N-acetyltransferase" evidence="4">
    <location>
        <begin position="3"/>
        <end position="158"/>
    </location>
</feature>
<dbReference type="InterPro" id="IPR000182">
    <property type="entry name" value="GNAT_dom"/>
</dbReference>
<evidence type="ECO:0000259" key="4">
    <source>
        <dbReference type="PROSITE" id="PS51186"/>
    </source>
</evidence>
<organism evidence="5 6">
    <name type="scientific">Marinobacter subterrani</name>
    <dbReference type="NCBI Taxonomy" id="1658765"/>
    <lineage>
        <taxon>Bacteria</taxon>
        <taxon>Pseudomonadati</taxon>
        <taxon>Pseudomonadota</taxon>
        <taxon>Gammaproteobacteria</taxon>
        <taxon>Pseudomonadales</taxon>
        <taxon>Marinobacteraceae</taxon>
        <taxon>Marinobacter</taxon>
    </lineage>
</organism>
<dbReference type="RefSeq" id="WP_082146439.1">
    <property type="nucleotide sequence ID" value="NZ_JADQCF010000004.1"/>
</dbReference>
<dbReference type="Gene3D" id="3.40.630.30">
    <property type="match status" value="1"/>
</dbReference>
<dbReference type="PANTHER" id="PTHR10545">
    <property type="entry name" value="DIAMINE N-ACETYLTRANSFERASE"/>
    <property type="match status" value="1"/>
</dbReference>
<gene>
    <name evidence="5" type="ORF">Msub_11779</name>
</gene>
<reference evidence="5 6" key="1">
    <citation type="submission" date="2015-06" db="EMBL/GenBank/DDBJ databases">
        <title>Marinobacter subterrani, a genetically tractable neutrophilic iron-oxidizing strain isolated from the Soudan Iron Mine.</title>
        <authorList>
            <person name="Bonis B.M."/>
            <person name="Gralnick J.A."/>
        </authorList>
    </citation>
    <scope>NUCLEOTIDE SEQUENCE [LARGE SCALE GENOMIC DNA]</scope>
    <source>
        <strain evidence="5 6">JG233</strain>
    </source>
</reference>
<dbReference type="InterPro" id="IPR016181">
    <property type="entry name" value="Acyl_CoA_acyltransferase"/>
</dbReference>
<dbReference type="SUPFAM" id="SSF55729">
    <property type="entry name" value="Acyl-CoA N-acyltransferases (Nat)"/>
    <property type="match status" value="1"/>
</dbReference>
<protein>
    <submittedName>
        <fullName evidence="5">L-amino acid N-acyltransferase YncA</fullName>
    </submittedName>
</protein>
<keyword evidence="2 5" id="KW-0808">Transferase</keyword>
<evidence type="ECO:0000313" key="5">
    <source>
        <dbReference type="EMBL" id="KMQ75571.1"/>
    </source>
</evidence>
<dbReference type="EMBL" id="LFBU01000001">
    <property type="protein sequence ID" value="KMQ75571.1"/>
    <property type="molecule type" value="Genomic_DNA"/>
</dbReference>